<dbReference type="EMBL" id="QZAF01000308">
    <property type="protein sequence ID" value="THV68606.1"/>
    <property type="molecule type" value="Genomic_DNA"/>
</dbReference>
<organism evidence="13 14">
    <name type="scientific">Aureobasidium pullulans</name>
    <name type="common">Black yeast</name>
    <name type="synonym">Pullularia pullulans</name>
    <dbReference type="NCBI Taxonomy" id="5580"/>
    <lineage>
        <taxon>Eukaryota</taxon>
        <taxon>Fungi</taxon>
        <taxon>Dikarya</taxon>
        <taxon>Ascomycota</taxon>
        <taxon>Pezizomycotina</taxon>
        <taxon>Dothideomycetes</taxon>
        <taxon>Dothideomycetidae</taxon>
        <taxon>Dothideales</taxon>
        <taxon>Saccotheciaceae</taxon>
        <taxon>Aureobasidium</taxon>
    </lineage>
</organism>
<sequence>KDREGAAPSWDITFCPLTPFYSYQTHIQQISHNMSGTDYKFEGWLGHDAESVKGNMKWGEFEPKQWSEDDVDIKVSHCGICGSDLHTLKSGWGETPYPCCVGHEIVGKAVKVGSNVKHVKVGDRVGVGAQSHSCGKCEDCKNGDQSHCLNGTNTYGDKYKDGSGKSYGGYATYARHPGAFTFKIPDGLDSAEAAPMLCGGVTVYSPLKNYGAGPGKKVGIVGVGGLGHFGVLFAKALGADEVVGISRKAEKKDDVLKLGADRYIATDDDDKWVEHNRRSLDLIVSTVSSGKMPLDGYLALLKTKGTLIQVGAPDGGELPNVNAFTLIINGIKIGGSAIGSPEEIDEMLQLAADKQIHPWIQKRPMKDANAAIVDMEAGKARYRYVLCNDE</sequence>
<dbReference type="GO" id="GO:0006066">
    <property type="term" value="P:alcohol metabolic process"/>
    <property type="evidence" value="ECO:0007669"/>
    <property type="project" value="UniProtKB-ARBA"/>
</dbReference>
<evidence type="ECO:0000256" key="9">
    <source>
        <dbReference type="ARBA" id="ARBA00024074"/>
    </source>
</evidence>
<evidence type="ECO:0000256" key="7">
    <source>
        <dbReference type="ARBA" id="ARBA00022857"/>
    </source>
</evidence>
<dbReference type="PANTHER" id="PTHR42683">
    <property type="entry name" value="ALDEHYDE REDUCTASE"/>
    <property type="match status" value="1"/>
</dbReference>
<dbReference type="GO" id="GO:0008106">
    <property type="term" value="F:alcohol dehydrogenase (NADP+) activity"/>
    <property type="evidence" value="ECO:0007669"/>
    <property type="project" value="UniProtKB-EC"/>
</dbReference>
<dbReference type="Pfam" id="PF00107">
    <property type="entry name" value="ADH_zinc_N"/>
    <property type="match status" value="1"/>
</dbReference>
<keyword evidence="4" id="KW-0597">Phosphoprotein</keyword>
<accession>A0A4S8SDL3</accession>
<dbReference type="SUPFAM" id="SSF51735">
    <property type="entry name" value="NAD(P)-binding Rossmann-fold domains"/>
    <property type="match status" value="1"/>
</dbReference>
<name>A0A4S8SDL3_AURPU</name>
<dbReference type="InterPro" id="IPR011032">
    <property type="entry name" value="GroES-like_sf"/>
</dbReference>
<dbReference type="PROSITE" id="PS00059">
    <property type="entry name" value="ADH_ZINC"/>
    <property type="match status" value="1"/>
</dbReference>
<keyword evidence="6 11" id="KW-0862">Zinc</keyword>
<evidence type="ECO:0000313" key="14">
    <source>
        <dbReference type="Proteomes" id="UP000304951"/>
    </source>
</evidence>
<dbReference type="Gene3D" id="3.90.180.10">
    <property type="entry name" value="Medium-chain alcohol dehydrogenases, catalytic domain"/>
    <property type="match status" value="1"/>
</dbReference>
<reference evidence="13 14" key="1">
    <citation type="submission" date="2018-10" db="EMBL/GenBank/DDBJ databases">
        <title>Fifty Aureobasidium pullulans genomes reveal a recombining polyextremotolerant generalist.</title>
        <authorList>
            <person name="Gostincar C."/>
            <person name="Turk M."/>
            <person name="Zajc J."/>
            <person name="Gunde-Cimerman N."/>
        </authorList>
    </citation>
    <scope>NUCLEOTIDE SEQUENCE [LARGE SCALE GENOMIC DNA]</scope>
    <source>
        <strain evidence="13 14">EXF-11900</strain>
    </source>
</reference>
<dbReference type="Gene3D" id="3.40.50.720">
    <property type="entry name" value="NAD(P)-binding Rossmann-like Domain"/>
    <property type="match status" value="1"/>
</dbReference>
<feature type="domain" description="Enoyl reductase (ER)" evidence="12">
    <location>
        <begin position="54"/>
        <end position="386"/>
    </location>
</feature>
<dbReference type="CDD" id="cd05283">
    <property type="entry name" value="CAD1"/>
    <property type="match status" value="1"/>
</dbReference>
<evidence type="ECO:0000256" key="5">
    <source>
        <dbReference type="ARBA" id="ARBA00022723"/>
    </source>
</evidence>
<dbReference type="InterPro" id="IPR036291">
    <property type="entry name" value="NAD(P)-bd_dom_sf"/>
</dbReference>
<evidence type="ECO:0000256" key="10">
    <source>
        <dbReference type="ARBA" id="ARBA00050997"/>
    </source>
</evidence>
<dbReference type="AlphaFoldDB" id="A0A4S8SDL3"/>
<evidence type="ECO:0000256" key="3">
    <source>
        <dbReference type="ARBA" id="ARBA00011738"/>
    </source>
</evidence>
<dbReference type="InterPro" id="IPR047109">
    <property type="entry name" value="CAD-like"/>
</dbReference>
<comment type="catalytic activity">
    <reaction evidence="10">
        <text>a primary alcohol + NADP(+) = an aldehyde + NADPH + H(+)</text>
        <dbReference type="Rhea" id="RHEA:15937"/>
        <dbReference type="ChEBI" id="CHEBI:15378"/>
        <dbReference type="ChEBI" id="CHEBI:15734"/>
        <dbReference type="ChEBI" id="CHEBI:17478"/>
        <dbReference type="ChEBI" id="CHEBI:57783"/>
        <dbReference type="ChEBI" id="CHEBI:58349"/>
        <dbReference type="EC" id="1.1.1.2"/>
    </reaction>
    <physiologicalReaction direction="left-to-right" evidence="10">
        <dbReference type="Rhea" id="RHEA:15938"/>
    </physiologicalReaction>
    <physiologicalReaction direction="right-to-left" evidence="10">
        <dbReference type="Rhea" id="RHEA:15939"/>
    </physiologicalReaction>
</comment>
<comment type="cofactor">
    <cofactor evidence="1 11">
        <name>Zn(2+)</name>
        <dbReference type="ChEBI" id="CHEBI:29105"/>
    </cofactor>
</comment>
<keyword evidence="7" id="KW-0521">NADP</keyword>
<dbReference type="InterPro" id="IPR013154">
    <property type="entry name" value="ADH-like_N"/>
</dbReference>
<evidence type="ECO:0000313" key="13">
    <source>
        <dbReference type="EMBL" id="THV68606.1"/>
    </source>
</evidence>
<evidence type="ECO:0000256" key="6">
    <source>
        <dbReference type="ARBA" id="ARBA00022833"/>
    </source>
</evidence>
<dbReference type="GO" id="GO:0008270">
    <property type="term" value="F:zinc ion binding"/>
    <property type="evidence" value="ECO:0007669"/>
    <property type="project" value="InterPro"/>
</dbReference>
<evidence type="ECO:0000256" key="1">
    <source>
        <dbReference type="ARBA" id="ARBA00001947"/>
    </source>
</evidence>
<comment type="similarity">
    <text evidence="2 11">Belongs to the zinc-containing alcohol dehydrogenase family.</text>
</comment>
<dbReference type="Pfam" id="PF08240">
    <property type="entry name" value="ADH_N"/>
    <property type="match status" value="1"/>
</dbReference>
<dbReference type="Proteomes" id="UP000304951">
    <property type="component" value="Unassembled WGS sequence"/>
</dbReference>
<keyword evidence="5 11" id="KW-0479">Metal-binding</keyword>
<evidence type="ECO:0000256" key="11">
    <source>
        <dbReference type="RuleBase" id="RU361277"/>
    </source>
</evidence>
<dbReference type="SUPFAM" id="SSF50129">
    <property type="entry name" value="GroES-like"/>
    <property type="match status" value="1"/>
</dbReference>
<evidence type="ECO:0000259" key="12">
    <source>
        <dbReference type="SMART" id="SM00829"/>
    </source>
</evidence>
<evidence type="ECO:0000256" key="4">
    <source>
        <dbReference type="ARBA" id="ARBA00022553"/>
    </source>
</evidence>
<gene>
    <name evidence="13" type="ORF">D6D28_06543</name>
</gene>
<proteinExistence type="inferred from homology"/>
<feature type="non-terminal residue" evidence="13">
    <location>
        <position position="1"/>
    </location>
</feature>
<dbReference type="FunFam" id="3.40.50.720:FF:000158">
    <property type="entry name" value="Zinc-binding alcohol dehydrogenase"/>
    <property type="match status" value="1"/>
</dbReference>
<protein>
    <recommendedName>
        <fullName evidence="9">alcohol dehydrogenase (NADP(+))</fullName>
        <ecNumber evidence="9">1.1.1.2</ecNumber>
    </recommendedName>
</protein>
<evidence type="ECO:0000256" key="8">
    <source>
        <dbReference type="ARBA" id="ARBA00023002"/>
    </source>
</evidence>
<evidence type="ECO:0000256" key="2">
    <source>
        <dbReference type="ARBA" id="ARBA00008072"/>
    </source>
</evidence>
<dbReference type="InterPro" id="IPR020843">
    <property type="entry name" value="ER"/>
</dbReference>
<comment type="caution">
    <text evidence="13">The sequence shown here is derived from an EMBL/GenBank/DDBJ whole genome shotgun (WGS) entry which is preliminary data.</text>
</comment>
<comment type="subunit">
    <text evidence="3">Homodimer.</text>
</comment>
<dbReference type="SMART" id="SM00829">
    <property type="entry name" value="PKS_ER"/>
    <property type="match status" value="1"/>
</dbReference>
<dbReference type="InterPro" id="IPR013149">
    <property type="entry name" value="ADH-like_C"/>
</dbReference>
<dbReference type="InterPro" id="IPR002328">
    <property type="entry name" value="ADH_Zn_CS"/>
</dbReference>
<keyword evidence="8" id="KW-0560">Oxidoreductase</keyword>
<dbReference type="EC" id="1.1.1.2" evidence="9"/>